<dbReference type="Proteomes" id="UP000586976">
    <property type="component" value="Unassembled WGS sequence"/>
</dbReference>
<feature type="transmembrane region" description="Helical" evidence="7">
    <location>
        <begin position="39"/>
        <end position="61"/>
    </location>
</feature>
<keyword evidence="10" id="KW-1185">Reference proteome</keyword>
<dbReference type="SUPFAM" id="SSF69593">
    <property type="entry name" value="Glycerol-3-phosphate (1)-acyltransferase"/>
    <property type="match status" value="1"/>
</dbReference>
<evidence type="ECO:0000256" key="1">
    <source>
        <dbReference type="ARBA" id="ARBA00005189"/>
    </source>
</evidence>
<sequence>MSAWLPTAPCTPRACVDSARSAAASPMALRAWVVPPSRAVLRLVAVAVVTVTGFALTPLAARLSPARRDRLVRWWCRMVVRAAGVRVRTTGGEAPKGGVLLVANHISWLDIPLLAAVRPARMLAKSEIRGWPVAGAMVARGGTLFIERDRLRALPETVARIAAVLRQGAAVVAFPEGSTWCGRARGSFRRAVFQAALDAGVPVQPVRIRYRQHDETTSTAPAFVGDDTLGASLWRVASARGLVAEVDVLPPLEPGTHPDRRGLALAAESATGEGVRRESVSCTAGTGSHVAEDPNQPVRRLTTGPGRWGSGGEAPSRVQGQRPWLREGAGWGTTPPRVRRHRAGGAR</sequence>
<gene>
    <name evidence="9" type="ORF">H1V43_22005</name>
</gene>
<evidence type="ECO:0000256" key="5">
    <source>
        <dbReference type="ARBA" id="ARBA00023315"/>
    </source>
</evidence>
<evidence type="ECO:0000313" key="9">
    <source>
        <dbReference type="EMBL" id="MBA4863982.1"/>
    </source>
</evidence>
<dbReference type="SMART" id="SM00563">
    <property type="entry name" value="PlsC"/>
    <property type="match status" value="1"/>
</dbReference>
<organism evidence="9 10">
    <name type="scientific">Streptomyces himalayensis subsp. aureolus</name>
    <dbReference type="NCBI Taxonomy" id="2758039"/>
    <lineage>
        <taxon>Bacteria</taxon>
        <taxon>Bacillati</taxon>
        <taxon>Actinomycetota</taxon>
        <taxon>Actinomycetes</taxon>
        <taxon>Kitasatosporales</taxon>
        <taxon>Streptomycetaceae</taxon>
        <taxon>Streptomyces</taxon>
        <taxon>Streptomyces himalayensis</taxon>
    </lineage>
</organism>
<keyword evidence="3 9" id="KW-0808">Transferase</keyword>
<evidence type="ECO:0000313" key="10">
    <source>
        <dbReference type="Proteomes" id="UP000586976"/>
    </source>
</evidence>
<comment type="pathway">
    <text evidence="1">Lipid metabolism.</text>
</comment>
<dbReference type="EMBL" id="JACEQY010000025">
    <property type="protein sequence ID" value="MBA4863982.1"/>
    <property type="molecule type" value="Genomic_DNA"/>
</dbReference>
<comment type="caution">
    <text evidence="9">The sequence shown here is derived from an EMBL/GenBank/DDBJ whole genome shotgun (WGS) entry which is preliminary data.</text>
</comment>
<dbReference type="CDD" id="cd07989">
    <property type="entry name" value="LPLAT_AGPAT-like"/>
    <property type="match status" value="1"/>
</dbReference>
<name>A0A7W2D3A1_9ACTN</name>
<keyword evidence="4" id="KW-0443">Lipid metabolism</keyword>
<dbReference type="PANTHER" id="PTHR10434:SF64">
    <property type="entry name" value="1-ACYL-SN-GLYCEROL-3-PHOSPHATE ACYLTRANSFERASE-RELATED"/>
    <property type="match status" value="1"/>
</dbReference>
<feature type="domain" description="Phospholipid/glycerol acyltransferase" evidence="8">
    <location>
        <begin position="99"/>
        <end position="211"/>
    </location>
</feature>
<dbReference type="RefSeq" id="WP_181865741.1">
    <property type="nucleotide sequence ID" value="NZ_JACEQY010000025.1"/>
</dbReference>
<keyword evidence="7" id="KW-1133">Transmembrane helix</keyword>
<feature type="region of interest" description="Disordered" evidence="6">
    <location>
        <begin position="268"/>
        <end position="347"/>
    </location>
</feature>
<keyword evidence="7" id="KW-0812">Transmembrane</keyword>
<dbReference type="AlphaFoldDB" id="A0A7W2D3A1"/>
<dbReference type="GO" id="GO:0006654">
    <property type="term" value="P:phosphatidic acid biosynthetic process"/>
    <property type="evidence" value="ECO:0007669"/>
    <property type="project" value="TreeGrafter"/>
</dbReference>
<evidence type="ECO:0000256" key="7">
    <source>
        <dbReference type="SAM" id="Phobius"/>
    </source>
</evidence>
<keyword evidence="5 9" id="KW-0012">Acyltransferase</keyword>
<keyword evidence="7" id="KW-0472">Membrane</keyword>
<protein>
    <submittedName>
        <fullName evidence="9">1-acyl-sn-glycerol-3-phosphate acyltransferase</fullName>
    </submittedName>
</protein>
<keyword evidence="2" id="KW-0444">Lipid biosynthesis</keyword>
<proteinExistence type="predicted"/>
<reference evidence="9 10" key="1">
    <citation type="submission" date="2020-07" db="EMBL/GenBank/DDBJ databases">
        <title>Streptomyces isolated from Indian soil.</title>
        <authorList>
            <person name="Mandal S."/>
            <person name="Maiti P.K."/>
        </authorList>
    </citation>
    <scope>NUCLEOTIDE SEQUENCE [LARGE SCALE GENOMIC DNA]</scope>
    <source>
        <strain evidence="9 10">PSKA54</strain>
    </source>
</reference>
<dbReference type="InterPro" id="IPR002123">
    <property type="entry name" value="Plipid/glycerol_acylTrfase"/>
</dbReference>
<dbReference type="GO" id="GO:0003841">
    <property type="term" value="F:1-acylglycerol-3-phosphate O-acyltransferase activity"/>
    <property type="evidence" value="ECO:0007669"/>
    <property type="project" value="TreeGrafter"/>
</dbReference>
<evidence type="ECO:0000259" key="8">
    <source>
        <dbReference type="SMART" id="SM00563"/>
    </source>
</evidence>
<evidence type="ECO:0000256" key="2">
    <source>
        <dbReference type="ARBA" id="ARBA00022516"/>
    </source>
</evidence>
<accession>A0A7W2D3A1</accession>
<evidence type="ECO:0000256" key="3">
    <source>
        <dbReference type="ARBA" id="ARBA00022679"/>
    </source>
</evidence>
<dbReference type="Pfam" id="PF01553">
    <property type="entry name" value="Acyltransferase"/>
    <property type="match status" value="1"/>
</dbReference>
<dbReference type="PANTHER" id="PTHR10434">
    <property type="entry name" value="1-ACYL-SN-GLYCEROL-3-PHOSPHATE ACYLTRANSFERASE"/>
    <property type="match status" value="1"/>
</dbReference>
<evidence type="ECO:0000256" key="6">
    <source>
        <dbReference type="SAM" id="MobiDB-lite"/>
    </source>
</evidence>
<evidence type="ECO:0000256" key="4">
    <source>
        <dbReference type="ARBA" id="ARBA00023098"/>
    </source>
</evidence>
<feature type="compositionally biased region" description="Basic residues" evidence="6">
    <location>
        <begin position="337"/>
        <end position="347"/>
    </location>
</feature>